<evidence type="ECO:0000256" key="7">
    <source>
        <dbReference type="ARBA" id="ARBA00034617"/>
    </source>
</evidence>
<dbReference type="Pfam" id="PF13361">
    <property type="entry name" value="UvrD_C"/>
    <property type="match status" value="1"/>
</dbReference>
<evidence type="ECO:0000256" key="2">
    <source>
        <dbReference type="ARBA" id="ARBA00022741"/>
    </source>
</evidence>
<comment type="catalytic activity">
    <reaction evidence="9">
        <text>ATP + H2O = ADP + phosphate + H(+)</text>
        <dbReference type="Rhea" id="RHEA:13065"/>
        <dbReference type="ChEBI" id="CHEBI:15377"/>
        <dbReference type="ChEBI" id="CHEBI:15378"/>
        <dbReference type="ChEBI" id="CHEBI:30616"/>
        <dbReference type="ChEBI" id="CHEBI:43474"/>
        <dbReference type="ChEBI" id="CHEBI:456216"/>
        <dbReference type="EC" id="5.6.2.4"/>
    </reaction>
</comment>
<evidence type="ECO:0000256" key="1">
    <source>
        <dbReference type="ARBA" id="ARBA00009922"/>
    </source>
</evidence>
<dbReference type="EMBL" id="JAUSUF010000016">
    <property type="protein sequence ID" value="MDQ0151020.1"/>
    <property type="molecule type" value="Genomic_DNA"/>
</dbReference>
<comment type="caution">
    <text evidence="12">The sequence shown here is derived from an EMBL/GenBank/DDBJ whole genome shotgun (WGS) entry which is preliminary data.</text>
</comment>
<evidence type="ECO:0000256" key="6">
    <source>
        <dbReference type="ARBA" id="ARBA00023235"/>
    </source>
</evidence>
<dbReference type="Proteomes" id="UP001228504">
    <property type="component" value="Unassembled WGS sequence"/>
</dbReference>
<dbReference type="PANTHER" id="PTHR11070">
    <property type="entry name" value="UVRD / RECB / PCRA DNA HELICASE FAMILY MEMBER"/>
    <property type="match status" value="1"/>
</dbReference>
<evidence type="ECO:0000313" key="12">
    <source>
        <dbReference type="EMBL" id="MDQ0151020.1"/>
    </source>
</evidence>
<evidence type="ECO:0000256" key="9">
    <source>
        <dbReference type="ARBA" id="ARBA00048988"/>
    </source>
</evidence>
<dbReference type="PROSITE" id="PS51198">
    <property type="entry name" value="UVRD_HELICASE_ATP_BIND"/>
    <property type="match status" value="1"/>
</dbReference>
<keyword evidence="3 10" id="KW-0378">Hydrolase</keyword>
<feature type="binding site" evidence="10">
    <location>
        <begin position="63"/>
        <end position="70"/>
    </location>
    <ligand>
        <name>ATP</name>
        <dbReference type="ChEBI" id="CHEBI:30616"/>
    </ligand>
</feature>
<proteinExistence type="inferred from homology"/>
<dbReference type="PANTHER" id="PTHR11070:SF3">
    <property type="entry name" value="DNA 3'-5' HELICASE"/>
    <property type="match status" value="1"/>
</dbReference>
<evidence type="ECO:0000256" key="8">
    <source>
        <dbReference type="ARBA" id="ARBA00034808"/>
    </source>
</evidence>
<comment type="catalytic activity">
    <reaction evidence="7">
        <text>Couples ATP hydrolysis with the unwinding of duplex DNA by translocating in the 3'-5' direction.</text>
        <dbReference type="EC" id="5.6.2.4"/>
    </reaction>
</comment>
<accession>A0ABT9UXG7</accession>
<reference evidence="12 13" key="1">
    <citation type="submission" date="2023-07" db="EMBL/GenBank/DDBJ databases">
        <title>Genomic Encyclopedia of Type Strains, Phase IV (KMG-IV): sequencing the most valuable type-strain genomes for metagenomic binning, comparative biology and taxonomic classification.</title>
        <authorList>
            <person name="Goeker M."/>
        </authorList>
    </citation>
    <scope>NUCLEOTIDE SEQUENCE [LARGE SCALE GENOMIC DNA]</scope>
    <source>
        <strain evidence="12 13">DSM 20694</strain>
    </source>
</reference>
<dbReference type="Gene3D" id="1.10.486.10">
    <property type="entry name" value="PCRA, domain 4"/>
    <property type="match status" value="1"/>
</dbReference>
<gene>
    <name evidence="12" type="ORF">J2S18_002994</name>
</gene>
<evidence type="ECO:0000259" key="11">
    <source>
        <dbReference type="PROSITE" id="PS51198"/>
    </source>
</evidence>
<dbReference type="InterPro" id="IPR014017">
    <property type="entry name" value="DNA_helicase_UvrD-like_C"/>
</dbReference>
<dbReference type="Gene3D" id="3.40.50.300">
    <property type="entry name" value="P-loop containing nucleotide triphosphate hydrolases"/>
    <property type="match status" value="2"/>
</dbReference>
<feature type="domain" description="UvrD-like helicase ATP-binding" evidence="11">
    <location>
        <begin position="42"/>
        <end position="334"/>
    </location>
</feature>
<evidence type="ECO:0000256" key="4">
    <source>
        <dbReference type="ARBA" id="ARBA00022806"/>
    </source>
</evidence>
<dbReference type="InterPro" id="IPR027417">
    <property type="entry name" value="P-loop_NTPase"/>
</dbReference>
<dbReference type="InterPro" id="IPR014016">
    <property type="entry name" value="UvrD-like_ATP-bd"/>
</dbReference>
<keyword evidence="4 10" id="KW-0347">Helicase</keyword>
<keyword evidence="6" id="KW-0413">Isomerase</keyword>
<dbReference type="GO" id="GO:0016787">
    <property type="term" value="F:hydrolase activity"/>
    <property type="evidence" value="ECO:0007669"/>
    <property type="project" value="UniProtKB-KW"/>
</dbReference>
<evidence type="ECO:0000256" key="5">
    <source>
        <dbReference type="ARBA" id="ARBA00022840"/>
    </source>
</evidence>
<sequence>MNELKAEICKQICKRSECNNIELCDGIIKEKCIKKGVSCIENLNKEQDDYILSDMNKNIYLKACPGSGKTEVLGIKSAYEINKWSKKNSGIAILTFTNSAEDEIRKRVEGYLNRKIEYPHFLGTFTSWIHGYIAHPFIAKAIKYEGNDNGDKSIKIIDCDSNTEFLKIFSTKYSYEILGHIRANQYYFDIKSKKYIYNGNIFRDGNNILQNITEGVEWRVEDLKKTKFKLWKSGYANYEDIEYIVFCFLSKNLDKAKVISKRFPNIFIDECQDLSYIQLRILNILKESGSSLHFIGDIDQSIYKFRNIELNDIIQYIKKGDFKEQELNINYRSCQKVVDLCDNVIKRKSNIKGEQEEKCSEPLIALLYKQNKEQAIINKFEKLIDNYELNHNESRIIVRNRGLKNKLLGIKTNDKPNKLEILVQGIYIENKNSSVDEYKKGFINICDSLRSIYFNESKHKNINEFYSPEDMDTLSWKLLVSKIIKYLIEDKRLLNYDLTWTEWKKVLKELLNLMIENIEELKDCNIKLPNVRSGNSKKSINQTLFNSNSNRIRYDISTIHACKGLSLDAVLFISSYKDSKNGESGSYWKQWFDTKIIDEKNRIAYVGFSRAKYLLVLGIPKTNSFSNEDYNFLKLKGFKVIDIDENV</sequence>
<dbReference type="InterPro" id="IPR000212">
    <property type="entry name" value="DNA_helicase_UvrD/REP"/>
</dbReference>
<comment type="similarity">
    <text evidence="1">Belongs to the helicase family. UvrD subfamily.</text>
</comment>
<keyword evidence="2 10" id="KW-0547">Nucleotide-binding</keyword>
<evidence type="ECO:0000256" key="3">
    <source>
        <dbReference type="ARBA" id="ARBA00022801"/>
    </source>
</evidence>
<dbReference type="InterPro" id="IPR013986">
    <property type="entry name" value="DExx_box_DNA_helicase_dom_sf"/>
</dbReference>
<dbReference type="Pfam" id="PF00580">
    <property type="entry name" value="UvrD-helicase"/>
    <property type="match status" value="1"/>
</dbReference>
<dbReference type="EC" id="5.6.2.4" evidence="8"/>
<keyword evidence="5 10" id="KW-0067">ATP-binding</keyword>
<protein>
    <recommendedName>
        <fullName evidence="8">DNA 3'-5' helicase</fullName>
        <ecNumber evidence="8">5.6.2.4</ecNumber>
    </recommendedName>
</protein>
<dbReference type="Gene3D" id="1.10.10.160">
    <property type="match status" value="1"/>
</dbReference>
<dbReference type="RefSeq" id="WP_307487935.1">
    <property type="nucleotide sequence ID" value="NZ_JAUSUF010000016.1"/>
</dbReference>
<dbReference type="SUPFAM" id="SSF52540">
    <property type="entry name" value="P-loop containing nucleoside triphosphate hydrolases"/>
    <property type="match status" value="1"/>
</dbReference>
<evidence type="ECO:0000256" key="10">
    <source>
        <dbReference type="PROSITE-ProRule" id="PRU00560"/>
    </source>
</evidence>
<evidence type="ECO:0000313" key="13">
    <source>
        <dbReference type="Proteomes" id="UP001228504"/>
    </source>
</evidence>
<dbReference type="GO" id="GO:0003678">
    <property type="term" value="F:DNA helicase activity"/>
    <property type="evidence" value="ECO:0007669"/>
    <property type="project" value="UniProtKB-EC"/>
</dbReference>
<keyword evidence="13" id="KW-1185">Reference proteome</keyword>
<organism evidence="12 13">
    <name type="scientific">Eubacterium multiforme</name>
    <dbReference type="NCBI Taxonomy" id="83339"/>
    <lineage>
        <taxon>Bacteria</taxon>
        <taxon>Bacillati</taxon>
        <taxon>Bacillota</taxon>
        <taxon>Clostridia</taxon>
        <taxon>Eubacteriales</taxon>
        <taxon>Eubacteriaceae</taxon>
        <taxon>Eubacterium</taxon>
    </lineage>
</organism>
<name>A0ABT9UXG7_9FIRM</name>